<dbReference type="STRING" id="44941.A0A397V2X1"/>
<dbReference type="SUPFAM" id="SSF47384">
    <property type="entry name" value="Homodimeric domain of signal transducing histidine kinase"/>
    <property type="match status" value="2"/>
</dbReference>
<dbReference type="SUPFAM" id="SSF55781">
    <property type="entry name" value="GAF domain-like"/>
    <property type="match status" value="1"/>
</dbReference>
<evidence type="ECO:0000313" key="9">
    <source>
        <dbReference type="EMBL" id="RIB16261.1"/>
    </source>
</evidence>
<dbReference type="InterPro" id="IPR011006">
    <property type="entry name" value="CheY-like_superfamily"/>
</dbReference>
<name>A0A397V2X1_9GLOM</name>
<evidence type="ECO:0000256" key="1">
    <source>
        <dbReference type="ARBA" id="ARBA00000085"/>
    </source>
</evidence>
<dbReference type="OrthoDB" id="60033at2759"/>
<keyword evidence="4" id="KW-0808">Transferase</keyword>
<dbReference type="Gene3D" id="3.30.450.40">
    <property type="match status" value="1"/>
</dbReference>
<dbReference type="SMART" id="SM00448">
    <property type="entry name" value="REC"/>
    <property type="match status" value="1"/>
</dbReference>
<feature type="domain" description="Histidine kinase" evidence="7">
    <location>
        <begin position="381"/>
        <end position="608"/>
    </location>
</feature>
<dbReference type="SUPFAM" id="SSF55874">
    <property type="entry name" value="ATPase domain of HSP90 chaperone/DNA topoisomerase II/histidine kinase"/>
    <property type="match status" value="2"/>
</dbReference>
<keyword evidence="3 6" id="KW-0597">Phosphoprotein</keyword>
<dbReference type="InterPro" id="IPR003018">
    <property type="entry name" value="GAF"/>
</dbReference>
<dbReference type="PROSITE" id="PS50109">
    <property type="entry name" value="HIS_KIN"/>
    <property type="match status" value="2"/>
</dbReference>
<dbReference type="EC" id="2.7.13.3" evidence="2"/>
<evidence type="ECO:0000313" key="10">
    <source>
        <dbReference type="Proteomes" id="UP000266673"/>
    </source>
</evidence>
<protein>
    <recommendedName>
        <fullName evidence="2">histidine kinase</fullName>
        <ecNumber evidence="2">2.7.13.3</ecNumber>
    </recommendedName>
</protein>
<dbReference type="Pfam" id="PF00512">
    <property type="entry name" value="HisKA"/>
    <property type="match status" value="2"/>
</dbReference>
<dbReference type="Gene3D" id="3.30.450.20">
    <property type="entry name" value="PAS domain"/>
    <property type="match status" value="1"/>
</dbReference>
<proteinExistence type="predicted"/>
<dbReference type="InterPro" id="IPR003594">
    <property type="entry name" value="HATPase_dom"/>
</dbReference>
<dbReference type="PROSITE" id="PS50110">
    <property type="entry name" value="RESPONSE_REGULATORY"/>
    <property type="match status" value="1"/>
</dbReference>
<dbReference type="Gene3D" id="3.30.565.10">
    <property type="entry name" value="Histidine kinase-like ATPase, C-terminal domain"/>
    <property type="match status" value="2"/>
</dbReference>
<dbReference type="EMBL" id="QKWP01000689">
    <property type="protein sequence ID" value="RIB16261.1"/>
    <property type="molecule type" value="Genomic_DNA"/>
</dbReference>
<reference evidence="9 10" key="1">
    <citation type="submission" date="2018-06" db="EMBL/GenBank/DDBJ databases">
        <title>Comparative genomics reveals the genomic features of Rhizophagus irregularis, R. cerebriforme, R. diaphanum and Gigaspora rosea, and their symbiotic lifestyle signature.</title>
        <authorList>
            <person name="Morin E."/>
            <person name="San Clemente H."/>
            <person name="Chen E.C.H."/>
            <person name="De La Providencia I."/>
            <person name="Hainaut M."/>
            <person name="Kuo A."/>
            <person name="Kohler A."/>
            <person name="Murat C."/>
            <person name="Tang N."/>
            <person name="Roy S."/>
            <person name="Loubradou J."/>
            <person name="Henrissat B."/>
            <person name="Grigoriev I.V."/>
            <person name="Corradi N."/>
            <person name="Roux C."/>
            <person name="Martin F.M."/>
        </authorList>
    </citation>
    <scope>NUCLEOTIDE SEQUENCE [LARGE SCALE GENOMIC DNA]</scope>
    <source>
        <strain evidence="9 10">DAOM 194757</strain>
    </source>
</reference>
<evidence type="ECO:0000259" key="8">
    <source>
        <dbReference type="PROSITE" id="PS50110"/>
    </source>
</evidence>
<dbReference type="FunFam" id="3.30.565.10:FF:000010">
    <property type="entry name" value="Sensor histidine kinase RcsC"/>
    <property type="match status" value="1"/>
</dbReference>
<keyword evidence="5" id="KW-0418">Kinase</keyword>
<feature type="domain" description="Histidine kinase" evidence="7">
    <location>
        <begin position="1008"/>
        <end position="1242"/>
    </location>
</feature>
<dbReference type="InterPro" id="IPR001789">
    <property type="entry name" value="Sig_transdc_resp-reg_receiver"/>
</dbReference>
<dbReference type="InterPro" id="IPR029016">
    <property type="entry name" value="GAF-like_dom_sf"/>
</dbReference>
<dbReference type="PRINTS" id="PR00344">
    <property type="entry name" value="BCTRLSENSOR"/>
</dbReference>
<feature type="domain" description="Response regulatory" evidence="8">
    <location>
        <begin position="686"/>
        <end position="802"/>
    </location>
</feature>
<evidence type="ECO:0000256" key="4">
    <source>
        <dbReference type="ARBA" id="ARBA00022679"/>
    </source>
</evidence>
<evidence type="ECO:0000256" key="6">
    <source>
        <dbReference type="PROSITE-ProRule" id="PRU00169"/>
    </source>
</evidence>
<comment type="caution">
    <text evidence="9">The sequence shown here is derived from an EMBL/GenBank/DDBJ whole genome shotgun (WGS) entry which is preliminary data.</text>
</comment>
<dbReference type="Pfam" id="PF01590">
    <property type="entry name" value="GAF"/>
    <property type="match status" value="1"/>
</dbReference>
<dbReference type="CDD" id="cd00082">
    <property type="entry name" value="HisKA"/>
    <property type="match status" value="2"/>
</dbReference>
<evidence type="ECO:0000259" key="7">
    <source>
        <dbReference type="PROSITE" id="PS50109"/>
    </source>
</evidence>
<dbReference type="InterPro" id="IPR004358">
    <property type="entry name" value="Sig_transdc_His_kin-like_C"/>
</dbReference>
<sequence length="1477" mass="169450">MSLSLTCSDDAIKNDELNFDDMVYNYDWSSTLLGPMDSWEPALKNATTLCLKSAFPTCIHLGPPDWLLLYNKAFIPLLKSKHPCALGKPTKEVWPEAFDGMLPQFEYVKTTGKGIYRKKQYLELLRDGYTEESYFDYTFSPILKSDGTFCAIITLSHETTQRILHARRLKVLCEFGHRNSEVESLESACRLMTKVLSDNVDIPYALIYFVKHTLNTSSESLIARLIATTFDKDGKKGKHIPDDLPDIPEIIYLAEDSIQSYNTYIELKREAATYSFLKCETWPIHLVIKEGKHIKVLLKDDSQAVLLSTKISLHGDQFLSAILICGINRLRTLDEQYIEFLQLITNQMNIYLLHGKSIEEEKKRSKLLADLNYQKVAFFQGISHELKTPLTLMLSPLDSVIKVCPRETSISSYLQTIRRSAHRLLKLINNLLQFSNIEANQLEKKFRETDIAEFTRELASDFKNMAKTLGLDYIIDIPHSDEFNQTLDDKIYLDHDMYETIIYNLCSNAIKHTWNGCITIRLYIDYKDNKRMAVLEVSDTGVGIPETALPNIFQRFYRVESQGSRSHEGTGIGLALVKEFVTCHGGNITVNSIVNRGTTFRCWFPIGCEHLPTNQIYIDNVENSIDNSRKLYINRQLYLEESSQWIKNNASETQHEILNQVSINNRNMNNDVNKILEKDDVNEKYHVLIVDDNNNMRDYLSELLREFIIYRACDGQHALQVLKKLKKLPDLILSDVMMPNMNGYELLDALRTNVKTQLIPVILLSAKVGEDSKIKGLDKGADDYLLKPFSARELIIRIRTNIKLSIFRRKILFQQYKQEATKQLLLSISSKIFSKSNLDETLQYIVKEIYHILPCERIFIISNERSDSKNNKMVVSYEDSKSITPKTNPFMEMDDNNKNESQTFIKSQEYNNSGIDIYMNIYCDYVHKNVSVLSVELWLNNDFWGWIKVHRSPNSIWFDSEIELLQQISNQISLAITCAKLSEENTEKEIQIKAAEVANTAKSQILANTSHELRTPLGAIVGILTSFEGAPLTADQKSMINIMGHASDIVLSIINDILDAAKLEAQKITLINRTFDLLELFENIIENFGKKAGDKKVELIVNYDDQLPIYVKSDPDRLKRVLTHLLSNSVKFTDKGEILVKISIQSHETDENGENQTYSKIGKKGKLLIELYDTGIGMDPKYVQHAWKSFSQGDMSMTKKQDGTGLGLSICKSLVEINGGEINVESQLGKGSKFWFTWNFEFLSSLLDKQFDDQICCTIRQKRILIIHPVENVRITMLKYLKRIKKVDAFDTFDKAIREAKKYKELFNIFAYDIAFISLYENNEDEVLKAALNLRKLEMNHNNLVIVFIVFPNEEGIKLAKNIVTKVGGATSILYTPITLKKLTNQFIFMEKNESINNNKSQYINNNENIIKQVTDYNLKTENATQENTYECNPNDSEIKTTNVTNNKFIISVDDGYIENTLISKFQNLAIKQSLQK</sequence>
<dbReference type="CDD" id="cd16922">
    <property type="entry name" value="HATPase_EvgS-ArcB-TorS-like"/>
    <property type="match status" value="1"/>
</dbReference>
<dbReference type="Proteomes" id="UP000266673">
    <property type="component" value="Unassembled WGS sequence"/>
</dbReference>
<dbReference type="Gene3D" id="3.40.50.2300">
    <property type="match status" value="1"/>
</dbReference>
<dbReference type="Pfam" id="PF00072">
    <property type="entry name" value="Response_reg"/>
    <property type="match status" value="1"/>
</dbReference>
<dbReference type="GO" id="GO:0005886">
    <property type="term" value="C:plasma membrane"/>
    <property type="evidence" value="ECO:0007669"/>
    <property type="project" value="TreeGrafter"/>
</dbReference>
<dbReference type="SMART" id="SM00065">
    <property type="entry name" value="GAF"/>
    <property type="match status" value="1"/>
</dbReference>
<dbReference type="SMART" id="SM00387">
    <property type="entry name" value="HATPase_c"/>
    <property type="match status" value="2"/>
</dbReference>
<accession>A0A397V2X1</accession>
<dbReference type="Gene3D" id="1.10.287.130">
    <property type="match status" value="2"/>
</dbReference>
<gene>
    <name evidence="9" type="ORF">C2G38_2247129</name>
</gene>
<dbReference type="GO" id="GO:0000155">
    <property type="term" value="F:phosphorelay sensor kinase activity"/>
    <property type="evidence" value="ECO:0007669"/>
    <property type="project" value="InterPro"/>
</dbReference>
<dbReference type="InterPro" id="IPR003661">
    <property type="entry name" value="HisK_dim/P_dom"/>
</dbReference>
<dbReference type="InterPro" id="IPR036097">
    <property type="entry name" value="HisK_dim/P_sf"/>
</dbReference>
<dbReference type="PANTHER" id="PTHR43047:SF72">
    <property type="entry name" value="OSMOSENSING HISTIDINE PROTEIN KINASE SLN1"/>
    <property type="match status" value="1"/>
</dbReference>
<dbReference type="InterPro" id="IPR005467">
    <property type="entry name" value="His_kinase_dom"/>
</dbReference>
<evidence type="ECO:0000256" key="5">
    <source>
        <dbReference type="ARBA" id="ARBA00022777"/>
    </source>
</evidence>
<evidence type="ECO:0000256" key="2">
    <source>
        <dbReference type="ARBA" id="ARBA00012438"/>
    </source>
</evidence>
<dbReference type="InterPro" id="IPR036890">
    <property type="entry name" value="HATPase_C_sf"/>
</dbReference>
<dbReference type="SUPFAM" id="SSF52172">
    <property type="entry name" value="CheY-like"/>
    <property type="match status" value="1"/>
</dbReference>
<keyword evidence="10" id="KW-1185">Reference proteome</keyword>
<comment type="catalytic activity">
    <reaction evidence="1">
        <text>ATP + protein L-histidine = ADP + protein N-phospho-L-histidine.</text>
        <dbReference type="EC" id="2.7.13.3"/>
    </reaction>
</comment>
<dbReference type="GO" id="GO:0009927">
    <property type="term" value="F:histidine phosphotransfer kinase activity"/>
    <property type="evidence" value="ECO:0007669"/>
    <property type="project" value="TreeGrafter"/>
</dbReference>
<dbReference type="PANTHER" id="PTHR43047">
    <property type="entry name" value="TWO-COMPONENT HISTIDINE PROTEIN KINASE"/>
    <property type="match status" value="1"/>
</dbReference>
<dbReference type="Pfam" id="PF02518">
    <property type="entry name" value="HATPase_c"/>
    <property type="match status" value="2"/>
</dbReference>
<evidence type="ECO:0000256" key="3">
    <source>
        <dbReference type="ARBA" id="ARBA00022553"/>
    </source>
</evidence>
<organism evidence="9 10">
    <name type="scientific">Gigaspora rosea</name>
    <dbReference type="NCBI Taxonomy" id="44941"/>
    <lineage>
        <taxon>Eukaryota</taxon>
        <taxon>Fungi</taxon>
        <taxon>Fungi incertae sedis</taxon>
        <taxon>Mucoromycota</taxon>
        <taxon>Glomeromycotina</taxon>
        <taxon>Glomeromycetes</taxon>
        <taxon>Diversisporales</taxon>
        <taxon>Gigasporaceae</taxon>
        <taxon>Gigaspora</taxon>
    </lineage>
</organism>
<feature type="modified residue" description="4-aspartylphosphate" evidence="6">
    <location>
        <position position="735"/>
    </location>
</feature>
<dbReference type="SMART" id="SM00388">
    <property type="entry name" value="HisKA"/>
    <property type="match status" value="2"/>
</dbReference>